<protein>
    <submittedName>
        <fullName evidence="5">Uncharacterized protein</fullName>
    </submittedName>
</protein>
<sequence length="556" mass="59918">MDGVSSPSKKRAREQEASDDKESESASRDESAAAAAAAPLSKVARVDAEEEEDVDLYWACRNGKLLAIARHLDGGEDVNQAVHPRGSTPVLVASYFDQAKAVAYLLERGGDPAPEECNQTALHLAAHRGARGAARALLESKQVGVDAPNDEDETPLFVAAHASQDAMVKLLIEEFKADVERPSGANGLRPLHIAAELGSVGCATHLLANGASVDAVDAAGETALYKATEADRLGSVILLLRHGADAAKRVPEHGRFPLFAACERGRDLDVVAALAGCAPNLNQATDNGYTSLYVAARYNLADVVRLLLSQGADPNCENKYGETPLFAACRENHDAVVRVLLKHPRTEINCMSLRWSRGSPLHVAAALDHIEVAKRLLGHNAEIRAVARDPASLLHIVCSNGFLGGTTLNYADVDQLDADGHSPLALALDNDHLELARVIFLEYDAKPPVNFDELLGGGDNDQQNQHPAGGADDHSIVALAGEEPAAAQRQHHQRRPRAKLFNRIVKHWHRRRRRRTNSHPTLLDVNLDETYDLHINENSAEDDDDDDEDDSAAALG</sequence>
<feature type="compositionally biased region" description="Acidic residues" evidence="4">
    <location>
        <begin position="539"/>
        <end position="556"/>
    </location>
</feature>
<keyword evidence="2 3" id="KW-0040">ANK repeat</keyword>
<dbReference type="InterPro" id="IPR002110">
    <property type="entry name" value="Ankyrin_rpt"/>
</dbReference>
<feature type="compositionally biased region" description="Basic and acidic residues" evidence="4">
    <location>
        <begin position="13"/>
        <end position="31"/>
    </location>
</feature>
<dbReference type="Pfam" id="PF12796">
    <property type="entry name" value="Ank_2"/>
    <property type="match status" value="3"/>
</dbReference>
<proteinExistence type="predicted"/>
<dbReference type="Pfam" id="PF00023">
    <property type="entry name" value="Ank"/>
    <property type="match status" value="1"/>
</dbReference>
<reference evidence="5" key="1">
    <citation type="submission" date="2023-01" db="EMBL/GenBank/DDBJ databases">
        <title>Metagenome sequencing of chrysophaentin producing Chrysophaeum taylorii.</title>
        <authorList>
            <person name="Davison J."/>
            <person name="Bewley C."/>
        </authorList>
    </citation>
    <scope>NUCLEOTIDE SEQUENCE</scope>
    <source>
        <strain evidence="5">NIES-1699</strain>
    </source>
</reference>
<dbReference type="PANTHER" id="PTHR24166:SF48">
    <property type="entry name" value="PROTEIN VAPYRIN"/>
    <property type="match status" value="1"/>
</dbReference>
<keyword evidence="1" id="KW-0677">Repeat</keyword>
<feature type="repeat" description="ANK" evidence="3">
    <location>
        <begin position="186"/>
        <end position="218"/>
    </location>
</feature>
<organism evidence="5 6">
    <name type="scientific">Chrysophaeum taylorii</name>
    <dbReference type="NCBI Taxonomy" id="2483200"/>
    <lineage>
        <taxon>Eukaryota</taxon>
        <taxon>Sar</taxon>
        <taxon>Stramenopiles</taxon>
        <taxon>Ochrophyta</taxon>
        <taxon>Pelagophyceae</taxon>
        <taxon>Pelagomonadales</taxon>
        <taxon>Pelagomonadaceae</taxon>
        <taxon>Chrysophaeum</taxon>
    </lineage>
</organism>
<dbReference type="PRINTS" id="PR01415">
    <property type="entry name" value="ANKYRIN"/>
</dbReference>
<evidence type="ECO:0000313" key="6">
    <source>
        <dbReference type="Proteomes" id="UP001230188"/>
    </source>
</evidence>
<dbReference type="Gene3D" id="1.25.40.20">
    <property type="entry name" value="Ankyrin repeat-containing domain"/>
    <property type="match status" value="3"/>
</dbReference>
<dbReference type="AlphaFoldDB" id="A0AAD7UKV1"/>
<dbReference type="InterPro" id="IPR050889">
    <property type="entry name" value="Dendritic_Spine_Reg/Scaffold"/>
</dbReference>
<gene>
    <name evidence="5" type="ORF">CTAYLR_009141</name>
</gene>
<evidence type="ECO:0000313" key="5">
    <source>
        <dbReference type="EMBL" id="KAJ8610874.1"/>
    </source>
</evidence>
<dbReference type="EMBL" id="JAQMWT010000092">
    <property type="protein sequence ID" value="KAJ8610874.1"/>
    <property type="molecule type" value="Genomic_DNA"/>
</dbReference>
<dbReference type="SUPFAM" id="SSF48403">
    <property type="entry name" value="Ankyrin repeat"/>
    <property type="match status" value="1"/>
</dbReference>
<dbReference type="PANTHER" id="PTHR24166">
    <property type="entry name" value="ROLLING PEBBLES, ISOFORM B"/>
    <property type="match status" value="1"/>
</dbReference>
<evidence type="ECO:0000256" key="1">
    <source>
        <dbReference type="ARBA" id="ARBA00022737"/>
    </source>
</evidence>
<comment type="caution">
    <text evidence="5">The sequence shown here is derived from an EMBL/GenBank/DDBJ whole genome shotgun (WGS) entry which is preliminary data.</text>
</comment>
<dbReference type="PROSITE" id="PS50297">
    <property type="entry name" value="ANK_REP_REGION"/>
    <property type="match status" value="3"/>
</dbReference>
<name>A0AAD7UKV1_9STRA</name>
<feature type="region of interest" description="Disordered" evidence="4">
    <location>
        <begin position="1"/>
        <end position="45"/>
    </location>
</feature>
<evidence type="ECO:0000256" key="2">
    <source>
        <dbReference type="ARBA" id="ARBA00023043"/>
    </source>
</evidence>
<feature type="repeat" description="ANK" evidence="3">
    <location>
        <begin position="356"/>
        <end position="388"/>
    </location>
</feature>
<feature type="repeat" description="ANK" evidence="3">
    <location>
        <begin position="287"/>
        <end position="319"/>
    </location>
</feature>
<keyword evidence="6" id="KW-1185">Reference proteome</keyword>
<accession>A0AAD7UKV1</accession>
<dbReference type="InterPro" id="IPR036770">
    <property type="entry name" value="Ankyrin_rpt-contain_sf"/>
</dbReference>
<dbReference type="Proteomes" id="UP001230188">
    <property type="component" value="Unassembled WGS sequence"/>
</dbReference>
<feature type="region of interest" description="Disordered" evidence="4">
    <location>
        <begin position="453"/>
        <end position="472"/>
    </location>
</feature>
<evidence type="ECO:0000256" key="4">
    <source>
        <dbReference type="SAM" id="MobiDB-lite"/>
    </source>
</evidence>
<feature type="region of interest" description="Disordered" evidence="4">
    <location>
        <begin position="535"/>
        <end position="556"/>
    </location>
</feature>
<evidence type="ECO:0000256" key="3">
    <source>
        <dbReference type="PROSITE-ProRule" id="PRU00023"/>
    </source>
</evidence>
<dbReference type="PROSITE" id="PS50088">
    <property type="entry name" value="ANK_REPEAT"/>
    <property type="match status" value="3"/>
</dbReference>
<dbReference type="SMART" id="SM00248">
    <property type="entry name" value="ANK"/>
    <property type="match status" value="11"/>
</dbReference>